<keyword evidence="4" id="KW-1185">Reference proteome</keyword>
<dbReference type="AlphaFoldDB" id="A0A5C3NUY6"/>
<proteinExistence type="predicted"/>
<organism evidence="3 4">
    <name type="scientific">Polyporus arcularius HHB13444</name>
    <dbReference type="NCBI Taxonomy" id="1314778"/>
    <lineage>
        <taxon>Eukaryota</taxon>
        <taxon>Fungi</taxon>
        <taxon>Dikarya</taxon>
        <taxon>Basidiomycota</taxon>
        <taxon>Agaricomycotina</taxon>
        <taxon>Agaricomycetes</taxon>
        <taxon>Polyporales</taxon>
        <taxon>Polyporaceae</taxon>
        <taxon>Polyporus</taxon>
    </lineage>
</organism>
<feature type="region of interest" description="Disordered" evidence="1">
    <location>
        <begin position="14"/>
        <end position="38"/>
    </location>
</feature>
<evidence type="ECO:0000313" key="4">
    <source>
        <dbReference type="Proteomes" id="UP000308197"/>
    </source>
</evidence>
<gene>
    <name evidence="3" type="ORF">K466DRAFT_410607</name>
</gene>
<protein>
    <submittedName>
        <fullName evidence="3">Uncharacterized protein</fullName>
    </submittedName>
</protein>
<keyword evidence="2" id="KW-0472">Membrane</keyword>
<feature type="transmembrane region" description="Helical" evidence="2">
    <location>
        <begin position="82"/>
        <end position="103"/>
    </location>
</feature>
<dbReference type="InParanoid" id="A0A5C3NUY6"/>
<name>A0A5C3NUY6_9APHY</name>
<sequence>MSLDSSRRRLNDDAIARADAEGDGAPDQGPEYPPPSRVRRPTCCPLSLLSSPSTSLLRFSLVMLPCVAFPSTLRLPDLITTLRLAIIASILAITLLVATSLSLSENVVYEAGFSGSRHTRAAQVSQGLSRPVSPASTPSYGRKLDGIYGSHEAATLRCYHLEGHAALAGVAGRVTSIAAERVWRSIAQPDTEAEARPEYFSAKDPSGAHRHGCSLGSKALMPMQVKRR</sequence>
<keyword evidence="2" id="KW-0812">Transmembrane</keyword>
<dbReference type="EMBL" id="ML211925">
    <property type="protein sequence ID" value="TFK79810.1"/>
    <property type="molecule type" value="Genomic_DNA"/>
</dbReference>
<evidence type="ECO:0000256" key="1">
    <source>
        <dbReference type="SAM" id="MobiDB-lite"/>
    </source>
</evidence>
<accession>A0A5C3NUY6</accession>
<evidence type="ECO:0000313" key="3">
    <source>
        <dbReference type="EMBL" id="TFK79810.1"/>
    </source>
</evidence>
<keyword evidence="2" id="KW-1133">Transmembrane helix</keyword>
<reference evidence="3 4" key="1">
    <citation type="journal article" date="2019" name="Nat. Ecol. Evol.">
        <title>Megaphylogeny resolves global patterns of mushroom evolution.</title>
        <authorList>
            <person name="Varga T."/>
            <person name="Krizsan K."/>
            <person name="Foldi C."/>
            <person name="Dima B."/>
            <person name="Sanchez-Garcia M."/>
            <person name="Sanchez-Ramirez S."/>
            <person name="Szollosi G.J."/>
            <person name="Szarkandi J.G."/>
            <person name="Papp V."/>
            <person name="Albert L."/>
            <person name="Andreopoulos W."/>
            <person name="Angelini C."/>
            <person name="Antonin V."/>
            <person name="Barry K.W."/>
            <person name="Bougher N.L."/>
            <person name="Buchanan P."/>
            <person name="Buyck B."/>
            <person name="Bense V."/>
            <person name="Catcheside P."/>
            <person name="Chovatia M."/>
            <person name="Cooper J."/>
            <person name="Damon W."/>
            <person name="Desjardin D."/>
            <person name="Finy P."/>
            <person name="Geml J."/>
            <person name="Haridas S."/>
            <person name="Hughes K."/>
            <person name="Justo A."/>
            <person name="Karasinski D."/>
            <person name="Kautmanova I."/>
            <person name="Kiss B."/>
            <person name="Kocsube S."/>
            <person name="Kotiranta H."/>
            <person name="LaButti K.M."/>
            <person name="Lechner B.E."/>
            <person name="Liimatainen K."/>
            <person name="Lipzen A."/>
            <person name="Lukacs Z."/>
            <person name="Mihaltcheva S."/>
            <person name="Morgado L.N."/>
            <person name="Niskanen T."/>
            <person name="Noordeloos M.E."/>
            <person name="Ohm R.A."/>
            <person name="Ortiz-Santana B."/>
            <person name="Ovrebo C."/>
            <person name="Racz N."/>
            <person name="Riley R."/>
            <person name="Savchenko A."/>
            <person name="Shiryaev A."/>
            <person name="Soop K."/>
            <person name="Spirin V."/>
            <person name="Szebenyi C."/>
            <person name="Tomsovsky M."/>
            <person name="Tulloss R.E."/>
            <person name="Uehling J."/>
            <person name="Grigoriev I.V."/>
            <person name="Vagvolgyi C."/>
            <person name="Papp T."/>
            <person name="Martin F.M."/>
            <person name="Miettinen O."/>
            <person name="Hibbett D.S."/>
            <person name="Nagy L.G."/>
        </authorList>
    </citation>
    <scope>NUCLEOTIDE SEQUENCE [LARGE SCALE GENOMIC DNA]</scope>
    <source>
        <strain evidence="3 4">HHB13444</strain>
    </source>
</reference>
<evidence type="ECO:0000256" key="2">
    <source>
        <dbReference type="SAM" id="Phobius"/>
    </source>
</evidence>
<dbReference type="Proteomes" id="UP000308197">
    <property type="component" value="Unassembled WGS sequence"/>
</dbReference>
<feature type="region of interest" description="Disordered" evidence="1">
    <location>
        <begin position="194"/>
        <end position="228"/>
    </location>
</feature>